<gene>
    <name evidence="1" type="ORF">UFOVP1118_39</name>
</gene>
<sequence length="61" mass="6762">MPRYIFNPNPKGDKVKETVRGFLYTVNDDKAAIATKLPILTTDEGITDYVDPNAPVKPPSK</sequence>
<evidence type="ECO:0000313" key="1">
    <source>
        <dbReference type="EMBL" id="CAB4185086.1"/>
    </source>
</evidence>
<organism evidence="1">
    <name type="scientific">uncultured Caudovirales phage</name>
    <dbReference type="NCBI Taxonomy" id="2100421"/>
    <lineage>
        <taxon>Viruses</taxon>
        <taxon>Duplodnaviria</taxon>
        <taxon>Heunggongvirae</taxon>
        <taxon>Uroviricota</taxon>
        <taxon>Caudoviricetes</taxon>
        <taxon>Peduoviridae</taxon>
        <taxon>Maltschvirus</taxon>
        <taxon>Maltschvirus maltsch</taxon>
    </lineage>
</organism>
<name>A0A6J5QRE7_9CAUD</name>
<accession>A0A6J5QRE7</accession>
<proteinExistence type="predicted"/>
<protein>
    <submittedName>
        <fullName evidence="1">Uncharacterized protein</fullName>
    </submittedName>
</protein>
<dbReference type="EMBL" id="LR797073">
    <property type="protein sequence ID" value="CAB4185086.1"/>
    <property type="molecule type" value="Genomic_DNA"/>
</dbReference>
<reference evidence="1" key="1">
    <citation type="submission" date="2020-05" db="EMBL/GenBank/DDBJ databases">
        <authorList>
            <person name="Chiriac C."/>
            <person name="Salcher M."/>
            <person name="Ghai R."/>
            <person name="Kavagutti S V."/>
        </authorList>
    </citation>
    <scope>NUCLEOTIDE SEQUENCE</scope>
</reference>